<dbReference type="EMBL" id="JBGMEK010000024">
    <property type="protein sequence ID" value="MFA0811633.1"/>
    <property type="molecule type" value="Genomic_DNA"/>
</dbReference>
<evidence type="ECO:0000313" key="2">
    <source>
        <dbReference type="EMBL" id="MFA0811633.1"/>
    </source>
</evidence>
<accession>A0ABV4P119</accession>
<organism evidence="2 3">
    <name type="scientific">Microbulbifer epialgicus</name>
    <dbReference type="NCBI Taxonomy" id="393907"/>
    <lineage>
        <taxon>Bacteria</taxon>
        <taxon>Pseudomonadati</taxon>
        <taxon>Pseudomonadota</taxon>
        <taxon>Gammaproteobacteria</taxon>
        <taxon>Cellvibrionales</taxon>
        <taxon>Microbulbiferaceae</taxon>
        <taxon>Microbulbifer</taxon>
    </lineage>
</organism>
<proteinExistence type="predicted"/>
<gene>
    <name evidence="2" type="ORF">ACCI49_11945</name>
</gene>
<keyword evidence="3" id="KW-1185">Reference proteome</keyword>
<protein>
    <submittedName>
        <fullName evidence="2">Transposase domain-containing protein</fullName>
    </submittedName>
</protein>
<reference evidence="2 3" key="1">
    <citation type="submission" date="2024-08" db="EMBL/GenBank/DDBJ databases">
        <authorList>
            <person name="Ishaq N."/>
        </authorList>
    </citation>
    <scope>NUCLEOTIDE SEQUENCE [LARGE SCALE GENOMIC DNA]</scope>
    <source>
        <strain evidence="2 3">DSM 18651</strain>
    </source>
</reference>
<feature type="domain" description="Transposase IS66 C-terminal" evidence="1">
    <location>
        <begin position="2"/>
        <end position="35"/>
    </location>
</feature>
<dbReference type="Proteomes" id="UP001569428">
    <property type="component" value="Unassembled WGS sequence"/>
</dbReference>
<name>A0ABV4P119_9GAMM</name>
<dbReference type="RefSeq" id="WP_371839285.1">
    <property type="nucleotide sequence ID" value="NZ_JBGMEK010000024.1"/>
</dbReference>
<evidence type="ECO:0000313" key="3">
    <source>
        <dbReference type="Proteomes" id="UP001569428"/>
    </source>
</evidence>
<dbReference type="InterPro" id="IPR039552">
    <property type="entry name" value="IS66_C"/>
</dbReference>
<comment type="caution">
    <text evidence="2">The sequence shown here is derived from an EMBL/GenBank/DDBJ whole genome shotgun (WGS) entry which is preliminary data.</text>
</comment>
<sequence length="60" mass="6815">MTSCKLHDINPHTYPTDVLLRVGQHPAKEVADLTPCTWKEKFASTSLRPEIYGWCNDAVE</sequence>
<evidence type="ECO:0000259" key="1">
    <source>
        <dbReference type="Pfam" id="PF13817"/>
    </source>
</evidence>
<dbReference type="Pfam" id="PF13817">
    <property type="entry name" value="DDE_Tnp_IS66_C"/>
    <property type="match status" value="1"/>
</dbReference>